<dbReference type="AlphaFoldDB" id="A0A9P6E5J7"/>
<keyword evidence="2" id="KW-0812">Transmembrane</keyword>
<dbReference type="Proteomes" id="UP000807306">
    <property type="component" value="Unassembled WGS sequence"/>
</dbReference>
<reference evidence="3" key="1">
    <citation type="submission" date="2020-11" db="EMBL/GenBank/DDBJ databases">
        <authorList>
            <consortium name="DOE Joint Genome Institute"/>
            <person name="Ahrendt S."/>
            <person name="Riley R."/>
            <person name="Andreopoulos W."/>
            <person name="Labutti K."/>
            <person name="Pangilinan J."/>
            <person name="Ruiz-Duenas F.J."/>
            <person name="Barrasa J.M."/>
            <person name="Sanchez-Garcia M."/>
            <person name="Camarero S."/>
            <person name="Miyauchi S."/>
            <person name="Serrano A."/>
            <person name="Linde D."/>
            <person name="Babiker R."/>
            <person name="Drula E."/>
            <person name="Ayuso-Fernandez I."/>
            <person name="Pacheco R."/>
            <person name="Padilla G."/>
            <person name="Ferreira P."/>
            <person name="Barriuso J."/>
            <person name="Kellner H."/>
            <person name="Castanera R."/>
            <person name="Alfaro M."/>
            <person name="Ramirez L."/>
            <person name="Pisabarro A.G."/>
            <person name="Kuo A."/>
            <person name="Tritt A."/>
            <person name="Lipzen A."/>
            <person name="He G."/>
            <person name="Yan M."/>
            <person name="Ng V."/>
            <person name="Cullen D."/>
            <person name="Martin F."/>
            <person name="Rosso M.-N."/>
            <person name="Henrissat B."/>
            <person name="Hibbett D."/>
            <person name="Martinez A.T."/>
            <person name="Grigoriev I.V."/>
        </authorList>
    </citation>
    <scope>NUCLEOTIDE SEQUENCE</scope>
    <source>
        <strain evidence="3">CBS 506.95</strain>
    </source>
</reference>
<feature type="region of interest" description="Disordered" evidence="1">
    <location>
        <begin position="329"/>
        <end position="348"/>
    </location>
</feature>
<sequence length="348" mass="38763">MARRIIVDDTSDRIIYSKSYDWWDVYITQYNTANWGPAYKDTVRVTEKSTFLWFAFSGTSIIVNGYNDVSKSSDWKCTVDGVPIDGKSKMPFENGLTFCQQPNLPDGPHNLTVEVTSKDSLRFWFDHIQYTPSPNAILEDRAIIYENDDQDLKYSSGWYSANGTTKTNQTGATVELEFHGTAISGFSTLPAEFFESNSMPGTYSIDGEKPKSFDQSGHFGVLTPSYNQRFFQSPALRPGDHKLTVTYHGTTAQNPLFLDTLIVENYSTAYAAAAAAKASKIKQGEIAGGVVGGVILLLLLWFCRKAIWRGICFICRPCACLCNCATNDQESVDSDTKLPPYHQQAARV</sequence>
<dbReference type="Gene3D" id="2.60.120.260">
    <property type="entry name" value="Galactose-binding domain-like"/>
    <property type="match status" value="2"/>
</dbReference>
<keyword evidence="2" id="KW-1133">Transmembrane helix</keyword>
<name>A0A9P6E5J7_9AGAR</name>
<evidence type="ECO:0000313" key="3">
    <source>
        <dbReference type="EMBL" id="KAF9522929.1"/>
    </source>
</evidence>
<organism evidence="3 4">
    <name type="scientific">Crepidotus variabilis</name>
    <dbReference type="NCBI Taxonomy" id="179855"/>
    <lineage>
        <taxon>Eukaryota</taxon>
        <taxon>Fungi</taxon>
        <taxon>Dikarya</taxon>
        <taxon>Basidiomycota</taxon>
        <taxon>Agaricomycotina</taxon>
        <taxon>Agaricomycetes</taxon>
        <taxon>Agaricomycetidae</taxon>
        <taxon>Agaricales</taxon>
        <taxon>Agaricineae</taxon>
        <taxon>Crepidotaceae</taxon>
        <taxon>Crepidotus</taxon>
    </lineage>
</organism>
<gene>
    <name evidence="3" type="ORF">CPB83DRAFT_863775</name>
</gene>
<dbReference type="EMBL" id="MU157930">
    <property type="protein sequence ID" value="KAF9522929.1"/>
    <property type="molecule type" value="Genomic_DNA"/>
</dbReference>
<dbReference type="OrthoDB" id="3052647at2759"/>
<proteinExistence type="predicted"/>
<evidence type="ECO:0000256" key="1">
    <source>
        <dbReference type="SAM" id="MobiDB-lite"/>
    </source>
</evidence>
<comment type="caution">
    <text evidence="3">The sequence shown here is derived from an EMBL/GenBank/DDBJ whole genome shotgun (WGS) entry which is preliminary data.</text>
</comment>
<keyword evidence="2" id="KW-0472">Membrane</keyword>
<protein>
    <submittedName>
        <fullName evidence="3">Uncharacterized protein</fullName>
    </submittedName>
</protein>
<evidence type="ECO:0000256" key="2">
    <source>
        <dbReference type="SAM" id="Phobius"/>
    </source>
</evidence>
<accession>A0A9P6E5J7</accession>
<feature type="transmembrane region" description="Helical" evidence="2">
    <location>
        <begin position="286"/>
        <end position="303"/>
    </location>
</feature>
<keyword evidence="4" id="KW-1185">Reference proteome</keyword>
<evidence type="ECO:0000313" key="4">
    <source>
        <dbReference type="Proteomes" id="UP000807306"/>
    </source>
</evidence>